<evidence type="ECO:0000259" key="4">
    <source>
        <dbReference type="PROSITE" id="PS50089"/>
    </source>
</evidence>
<dbReference type="Gene3D" id="3.30.40.10">
    <property type="entry name" value="Zinc/RING finger domain, C3HC4 (zinc finger)"/>
    <property type="match status" value="1"/>
</dbReference>
<dbReference type="EMBL" id="MN739379">
    <property type="protein sequence ID" value="QHT01662.1"/>
    <property type="molecule type" value="Genomic_DNA"/>
</dbReference>
<dbReference type="PROSITE" id="PS50089">
    <property type="entry name" value="ZF_RING_2"/>
    <property type="match status" value="1"/>
</dbReference>
<sequence length="232" mass="26678">MDFIKNKTAKLRNIGRNIITLAPQEELAALDPTAPSLSPRHISLSPRRISLSPRTKVITHIQKTFKKRKRREQAIADLSKINSKRLATRRIQKKFRKALENPNLEACPICYGNMLYPRLTKTLRCGHKFHRKCIEQWSDTNPSCPICRTSIEPERPYHLQRLISMPISSNINTTVNRVNALIAGLRNSATMIEAISLLNEIDILINNLPYSERAVLTDARTQAWFQTYPRLQ</sequence>
<accession>A0A6C0CC04</accession>
<reference evidence="5" key="1">
    <citation type="journal article" date="2020" name="Nature">
        <title>Giant virus diversity and host interactions through global metagenomics.</title>
        <authorList>
            <person name="Schulz F."/>
            <person name="Roux S."/>
            <person name="Paez-Espino D."/>
            <person name="Jungbluth S."/>
            <person name="Walsh D.A."/>
            <person name="Denef V.J."/>
            <person name="McMahon K.D."/>
            <person name="Konstantinidis K.T."/>
            <person name="Eloe-Fadrosh E.A."/>
            <person name="Kyrpides N.C."/>
            <person name="Woyke T."/>
        </authorList>
    </citation>
    <scope>NUCLEOTIDE SEQUENCE</scope>
    <source>
        <strain evidence="5">GVMAG-M-3300020523-10</strain>
    </source>
</reference>
<protein>
    <recommendedName>
        <fullName evidence="4">RING-type domain-containing protein</fullName>
    </recommendedName>
</protein>
<evidence type="ECO:0000256" key="3">
    <source>
        <dbReference type="ARBA" id="ARBA00022833"/>
    </source>
</evidence>
<keyword evidence="1" id="KW-0479">Metal-binding</keyword>
<dbReference type="PANTHER" id="PTHR45931:SF3">
    <property type="entry name" value="RING ZINC FINGER-CONTAINING PROTEIN"/>
    <property type="match status" value="1"/>
</dbReference>
<dbReference type="AlphaFoldDB" id="A0A6C0CC04"/>
<keyword evidence="2" id="KW-0863">Zinc-finger</keyword>
<evidence type="ECO:0000313" key="5">
    <source>
        <dbReference type="EMBL" id="QHT01662.1"/>
    </source>
</evidence>
<dbReference type="GO" id="GO:0005634">
    <property type="term" value="C:nucleus"/>
    <property type="evidence" value="ECO:0007669"/>
    <property type="project" value="TreeGrafter"/>
</dbReference>
<dbReference type="InterPro" id="IPR013083">
    <property type="entry name" value="Znf_RING/FYVE/PHD"/>
</dbReference>
<dbReference type="GO" id="GO:0008270">
    <property type="term" value="F:zinc ion binding"/>
    <property type="evidence" value="ECO:0007669"/>
    <property type="project" value="UniProtKB-KW"/>
</dbReference>
<dbReference type="Pfam" id="PF13639">
    <property type="entry name" value="zf-RING_2"/>
    <property type="match status" value="1"/>
</dbReference>
<dbReference type="GO" id="GO:0006511">
    <property type="term" value="P:ubiquitin-dependent protein catabolic process"/>
    <property type="evidence" value="ECO:0007669"/>
    <property type="project" value="TreeGrafter"/>
</dbReference>
<dbReference type="InterPro" id="IPR001841">
    <property type="entry name" value="Znf_RING"/>
</dbReference>
<name>A0A6C0CC04_9ZZZZ</name>
<dbReference type="PANTHER" id="PTHR45931">
    <property type="entry name" value="SI:CH211-59O9.10"/>
    <property type="match status" value="1"/>
</dbReference>
<dbReference type="InterPro" id="IPR051834">
    <property type="entry name" value="RING_finger_E3_ligase"/>
</dbReference>
<evidence type="ECO:0000256" key="1">
    <source>
        <dbReference type="ARBA" id="ARBA00022723"/>
    </source>
</evidence>
<keyword evidence="3" id="KW-0862">Zinc</keyword>
<proteinExistence type="predicted"/>
<feature type="domain" description="RING-type" evidence="4">
    <location>
        <begin position="107"/>
        <end position="148"/>
    </location>
</feature>
<dbReference type="GO" id="GO:0061630">
    <property type="term" value="F:ubiquitin protein ligase activity"/>
    <property type="evidence" value="ECO:0007669"/>
    <property type="project" value="TreeGrafter"/>
</dbReference>
<organism evidence="5">
    <name type="scientific">viral metagenome</name>
    <dbReference type="NCBI Taxonomy" id="1070528"/>
    <lineage>
        <taxon>unclassified sequences</taxon>
        <taxon>metagenomes</taxon>
        <taxon>organismal metagenomes</taxon>
    </lineage>
</organism>
<dbReference type="SMART" id="SM00184">
    <property type="entry name" value="RING"/>
    <property type="match status" value="1"/>
</dbReference>
<dbReference type="SUPFAM" id="SSF57850">
    <property type="entry name" value="RING/U-box"/>
    <property type="match status" value="1"/>
</dbReference>
<evidence type="ECO:0000256" key="2">
    <source>
        <dbReference type="ARBA" id="ARBA00022771"/>
    </source>
</evidence>